<name>A0A7S0M5L2_9CRYP</name>
<dbReference type="SUPFAM" id="SSF52540">
    <property type="entry name" value="P-loop containing nucleoside triphosphate hydrolases"/>
    <property type="match status" value="1"/>
</dbReference>
<dbReference type="PANTHER" id="PTHR30612:SF0">
    <property type="entry name" value="CHLOROPLAST PROTEIN-TRANSPORTING ATPASE"/>
    <property type="match status" value="1"/>
</dbReference>
<sequence length="483" mass="53005">MLGIDIKCGDFSYAALPTRYYSMIFGVTGTLNTLSSDEKSLLQTEYNITKETVVPSAYGSKRGRLDFTFENQLHVMVLENEAEWHARIDKEISEAVAVGRPVLVCFKNDKALQHFISSRPRFGTAKRLDANLDDSDVDYINGIVANATLPGKVTLLTRKFGRGLDFKPNKESNAVGGVLVIQTFFSSAESEQIQIMGRTARQGEKGSYRLIMSSEHLKDKFGFEYSDDAASLSLKSALDSVRAQTMKEKFDSRSKKKLEADAADRKSWAFAKELYGSGSAADKLVLLNSLQSSAKSMTFILMLDVSGSMGPHYPTLLAAFNTFVATLINHGHGADTLLTVIFFDNDTWTHVVNKPVPDIHQLPANMPGGGGTSFSKAFARCTKEIQIAQSRDASRAFTLIFLTDGEDPSFKTSQIDQLTRKVGTHVEEYISIAFGPNVSAKLVEVKQAFEHAGIRTRSIAPSNAQELVEAFATAACDSGLHMR</sequence>
<evidence type="ECO:0000256" key="1">
    <source>
        <dbReference type="ARBA" id="ARBA00022927"/>
    </source>
</evidence>
<accession>A0A7S0M5L2</accession>
<dbReference type="SUPFAM" id="SSF53300">
    <property type="entry name" value="vWA-like"/>
    <property type="match status" value="1"/>
</dbReference>
<dbReference type="EMBL" id="HBEZ01013394">
    <property type="protein sequence ID" value="CAD8629721.1"/>
    <property type="molecule type" value="Transcribed_RNA"/>
</dbReference>
<keyword evidence="1" id="KW-0813">Transport</keyword>
<dbReference type="AlphaFoldDB" id="A0A7S0M5L2"/>
<proteinExistence type="predicted"/>
<protein>
    <recommendedName>
        <fullName evidence="3">SecA family profile domain-containing protein</fullName>
    </recommendedName>
</protein>
<dbReference type="PANTHER" id="PTHR30612">
    <property type="entry name" value="SECA INNER MEMBRANE COMPONENT OF SEC PROTEIN SECRETION SYSTEM"/>
    <property type="match status" value="1"/>
</dbReference>
<keyword evidence="1" id="KW-0653">Protein transport</keyword>
<dbReference type="InterPro" id="IPR036465">
    <property type="entry name" value="vWFA_dom_sf"/>
</dbReference>
<dbReference type="InterPro" id="IPR027417">
    <property type="entry name" value="P-loop_NTPase"/>
</dbReference>
<dbReference type="InterPro" id="IPR000185">
    <property type="entry name" value="SecA"/>
</dbReference>
<dbReference type="Gene3D" id="3.40.50.300">
    <property type="entry name" value="P-loop containing nucleotide triphosphate hydrolases"/>
    <property type="match status" value="1"/>
</dbReference>
<gene>
    <name evidence="4" type="ORF">CCUR1050_LOCUS7400</name>
</gene>
<dbReference type="GO" id="GO:0006886">
    <property type="term" value="P:intracellular protein transport"/>
    <property type="evidence" value="ECO:0007669"/>
    <property type="project" value="InterPro"/>
</dbReference>
<evidence type="ECO:0000313" key="4">
    <source>
        <dbReference type="EMBL" id="CAD8629721.1"/>
    </source>
</evidence>
<dbReference type="InterPro" id="IPR014018">
    <property type="entry name" value="SecA_motor_DEAD"/>
</dbReference>
<dbReference type="PROSITE" id="PS51196">
    <property type="entry name" value="SECA_MOTOR_DEAD"/>
    <property type="match status" value="1"/>
</dbReference>
<reference evidence="4" key="1">
    <citation type="submission" date="2021-01" db="EMBL/GenBank/DDBJ databases">
        <authorList>
            <person name="Corre E."/>
            <person name="Pelletier E."/>
            <person name="Niang G."/>
            <person name="Scheremetjew M."/>
            <person name="Finn R."/>
            <person name="Kale V."/>
            <person name="Holt S."/>
            <person name="Cochrane G."/>
            <person name="Meng A."/>
            <person name="Brown T."/>
            <person name="Cohen L."/>
        </authorList>
    </citation>
    <scope>NUCLEOTIDE SEQUENCE</scope>
    <source>
        <strain evidence="4">CCAP979/52</strain>
    </source>
</reference>
<keyword evidence="2" id="KW-0811">Translocation</keyword>
<evidence type="ECO:0000256" key="2">
    <source>
        <dbReference type="ARBA" id="ARBA00023010"/>
    </source>
</evidence>
<dbReference type="GO" id="GO:0005524">
    <property type="term" value="F:ATP binding"/>
    <property type="evidence" value="ECO:0007669"/>
    <property type="project" value="InterPro"/>
</dbReference>
<feature type="domain" description="SecA family profile" evidence="3">
    <location>
        <begin position="1"/>
        <end position="242"/>
    </location>
</feature>
<dbReference type="GO" id="GO:0006605">
    <property type="term" value="P:protein targeting"/>
    <property type="evidence" value="ECO:0007669"/>
    <property type="project" value="InterPro"/>
</dbReference>
<organism evidence="4">
    <name type="scientific">Cryptomonas curvata</name>
    <dbReference type="NCBI Taxonomy" id="233186"/>
    <lineage>
        <taxon>Eukaryota</taxon>
        <taxon>Cryptophyceae</taxon>
        <taxon>Cryptomonadales</taxon>
        <taxon>Cryptomonadaceae</taxon>
        <taxon>Cryptomonas</taxon>
    </lineage>
</organism>
<evidence type="ECO:0000259" key="3">
    <source>
        <dbReference type="PROSITE" id="PS51196"/>
    </source>
</evidence>
<dbReference type="Gene3D" id="3.40.50.410">
    <property type="entry name" value="von Willebrand factor, type A domain"/>
    <property type="match status" value="1"/>
</dbReference>